<dbReference type="CDD" id="cd16343">
    <property type="entry name" value="LMWPTP"/>
    <property type="match status" value="1"/>
</dbReference>
<feature type="active site" evidence="6">
    <location>
        <position position="14"/>
    </location>
</feature>
<dbReference type="OrthoDB" id="9784339at2"/>
<feature type="domain" description="Phosphotyrosine protein phosphatase I" evidence="7">
    <location>
        <begin position="2"/>
        <end position="149"/>
    </location>
</feature>
<dbReference type="SUPFAM" id="SSF52788">
    <property type="entry name" value="Phosphotyrosine protein phosphatases I"/>
    <property type="match status" value="1"/>
</dbReference>
<dbReference type="PANTHER" id="PTHR11717">
    <property type="entry name" value="LOW MOLECULAR WEIGHT PROTEIN TYROSINE PHOSPHATASE"/>
    <property type="match status" value="1"/>
</dbReference>
<evidence type="ECO:0000313" key="8">
    <source>
        <dbReference type="EMBL" id="OEH80751.1"/>
    </source>
</evidence>
<name>A0A1E5KSB1_9ENTE</name>
<gene>
    <name evidence="8" type="ORF">BCR26_07030</name>
</gene>
<dbReference type="InterPro" id="IPR023485">
    <property type="entry name" value="Ptyr_pPase"/>
</dbReference>
<dbReference type="InterPro" id="IPR017867">
    <property type="entry name" value="Tyr_phospatase_low_mol_wt"/>
</dbReference>
<proteinExistence type="inferred from homology"/>
<reference evidence="8 9" key="1">
    <citation type="submission" date="2016-09" db="EMBL/GenBank/DDBJ databases">
        <authorList>
            <person name="Capua I."/>
            <person name="De Benedictis P."/>
            <person name="Joannis T."/>
            <person name="Lombin L.H."/>
            <person name="Cattoli G."/>
        </authorList>
    </citation>
    <scope>NUCLEOTIDE SEQUENCE [LARGE SCALE GENOMIC DNA]</scope>
    <source>
        <strain evidence="8 9">LMG 25899</strain>
    </source>
</reference>
<evidence type="ECO:0000256" key="5">
    <source>
        <dbReference type="ARBA" id="ARBA00051722"/>
    </source>
</evidence>
<organism evidence="8 9">
    <name type="scientific">Enterococcus rivorum</name>
    <dbReference type="NCBI Taxonomy" id="762845"/>
    <lineage>
        <taxon>Bacteria</taxon>
        <taxon>Bacillati</taxon>
        <taxon>Bacillota</taxon>
        <taxon>Bacilli</taxon>
        <taxon>Lactobacillales</taxon>
        <taxon>Enterococcaceae</taxon>
        <taxon>Enterococcus</taxon>
    </lineage>
</organism>
<dbReference type="EC" id="3.1.3.48" evidence="2"/>
<dbReference type="STRING" id="762845.BCR26_07030"/>
<evidence type="ECO:0000256" key="1">
    <source>
        <dbReference type="ARBA" id="ARBA00011063"/>
    </source>
</evidence>
<accession>A0A1E5KSB1</accession>
<evidence type="ECO:0000259" key="7">
    <source>
        <dbReference type="SMART" id="SM00226"/>
    </source>
</evidence>
<dbReference type="SMART" id="SM00226">
    <property type="entry name" value="LMWPc"/>
    <property type="match status" value="1"/>
</dbReference>
<keyword evidence="3" id="KW-0378">Hydrolase</keyword>
<dbReference type="GO" id="GO:0004725">
    <property type="term" value="F:protein tyrosine phosphatase activity"/>
    <property type="evidence" value="ECO:0007669"/>
    <property type="project" value="UniProtKB-EC"/>
</dbReference>
<evidence type="ECO:0000313" key="9">
    <source>
        <dbReference type="Proteomes" id="UP000095256"/>
    </source>
</evidence>
<evidence type="ECO:0000256" key="3">
    <source>
        <dbReference type="ARBA" id="ARBA00022801"/>
    </source>
</evidence>
<dbReference type="AlphaFoldDB" id="A0A1E5KSB1"/>
<feature type="active site" description="Nucleophile" evidence="6">
    <location>
        <position position="8"/>
    </location>
</feature>
<dbReference type="Gene3D" id="3.40.50.2300">
    <property type="match status" value="1"/>
</dbReference>
<evidence type="ECO:0000256" key="4">
    <source>
        <dbReference type="ARBA" id="ARBA00022912"/>
    </source>
</evidence>
<dbReference type="EMBL" id="MIEK01000081">
    <property type="protein sequence ID" value="OEH80751.1"/>
    <property type="molecule type" value="Genomic_DNA"/>
</dbReference>
<sequence length="155" mass="17644">MEKILFVCLGNICRSPMAEGLFKQKVKQAELEQSIFTYSAATSSWEAGNPPHHGTQKILREKNISTDGMRSTQITKEDFETYDLIIGMDDNNVKELKRIAPVTTHDKIHLFLSIVAGKETMEVPDPYYTGDFQQTFDLVDEGTNAWLEKVKERLT</sequence>
<dbReference type="RefSeq" id="WP_069700269.1">
    <property type="nucleotide sequence ID" value="NZ_JAGGMA010000001.1"/>
</dbReference>
<evidence type="ECO:0000256" key="2">
    <source>
        <dbReference type="ARBA" id="ARBA00013064"/>
    </source>
</evidence>
<dbReference type="PANTHER" id="PTHR11717:SF7">
    <property type="entry name" value="LOW MOLECULAR WEIGHT PHOSPHOTYROSINE PROTEIN PHOSPHATASE"/>
    <property type="match status" value="1"/>
</dbReference>
<dbReference type="InterPro" id="IPR050438">
    <property type="entry name" value="LMW_PTPase"/>
</dbReference>
<dbReference type="Proteomes" id="UP000095256">
    <property type="component" value="Unassembled WGS sequence"/>
</dbReference>
<protein>
    <recommendedName>
        <fullName evidence="2">protein-tyrosine-phosphatase</fullName>
        <ecNumber evidence="2">3.1.3.48</ecNumber>
    </recommendedName>
</protein>
<dbReference type="Pfam" id="PF01451">
    <property type="entry name" value="LMWPc"/>
    <property type="match status" value="1"/>
</dbReference>
<comment type="similarity">
    <text evidence="1">Belongs to the low molecular weight phosphotyrosine protein phosphatase family.</text>
</comment>
<dbReference type="PRINTS" id="PR00719">
    <property type="entry name" value="LMWPTPASE"/>
</dbReference>
<comment type="caution">
    <text evidence="8">The sequence shown here is derived from an EMBL/GenBank/DDBJ whole genome shotgun (WGS) entry which is preliminary data.</text>
</comment>
<comment type="catalytic activity">
    <reaction evidence="5">
        <text>O-phospho-L-tyrosyl-[protein] + H2O = L-tyrosyl-[protein] + phosphate</text>
        <dbReference type="Rhea" id="RHEA:10684"/>
        <dbReference type="Rhea" id="RHEA-COMP:10136"/>
        <dbReference type="Rhea" id="RHEA-COMP:20101"/>
        <dbReference type="ChEBI" id="CHEBI:15377"/>
        <dbReference type="ChEBI" id="CHEBI:43474"/>
        <dbReference type="ChEBI" id="CHEBI:46858"/>
        <dbReference type="ChEBI" id="CHEBI:61978"/>
        <dbReference type="EC" id="3.1.3.48"/>
    </reaction>
</comment>
<keyword evidence="4" id="KW-0904">Protein phosphatase</keyword>
<evidence type="ECO:0000256" key="6">
    <source>
        <dbReference type="PIRSR" id="PIRSR617867-1"/>
    </source>
</evidence>
<feature type="active site" description="Proton donor" evidence="6">
    <location>
        <position position="125"/>
    </location>
</feature>
<keyword evidence="9" id="KW-1185">Reference proteome</keyword>
<dbReference type="InterPro" id="IPR036196">
    <property type="entry name" value="Ptyr_pPase_sf"/>
</dbReference>